<dbReference type="Gene3D" id="1.10.510.10">
    <property type="entry name" value="Transferase(Phosphotransferase) domain 1"/>
    <property type="match status" value="1"/>
</dbReference>
<dbReference type="PROSITE" id="PS00107">
    <property type="entry name" value="PROTEIN_KINASE_ATP"/>
    <property type="match status" value="1"/>
</dbReference>
<evidence type="ECO:0000256" key="8">
    <source>
        <dbReference type="SAM" id="MobiDB-lite"/>
    </source>
</evidence>
<dbReference type="InterPro" id="IPR000719">
    <property type="entry name" value="Prot_kinase_dom"/>
</dbReference>
<dbReference type="PRINTS" id="PR00109">
    <property type="entry name" value="TYRKINASE"/>
</dbReference>
<evidence type="ECO:0000256" key="4">
    <source>
        <dbReference type="ARBA" id="ARBA00022777"/>
    </source>
</evidence>
<keyword evidence="5 6" id="KW-0067">ATP-binding</keyword>
<reference evidence="10" key="1">
    <citation type="submission" date="2023-03" db="EMBL/GenBank/DDBJ databases">
        <authorList>
            <person name="Steffen K."/>
            <person name="Cardenas P."/>
        </authorList>
    </citation>
    <scope>NUCLEOTIDE SEQUENCE</scope>
</reference>
<keyword evidence="3 6" id="KW-0547">Nucleotide-binding</keyword>
<feature type="domain" description="Protein kinase" evidence="9">
    <location>
        <begin position="91"/>
        <end position="342"/>
    </location>
</feature>
<gene>
    <name evidence="10" type="ORF">GBAR_LOCUS7108</name>
</gene>
<dbReference type="Proteomes" id="UP001174909">
    <property type="component" value="Unassembled WGS sequence"/>
</dbReference>
<keyword evidence="4 10" id="KW-0418">Kinase</keyword>
<comment type="similarity">
    <text evidence="7">Belongs to the protein kinase superfamily.</text>
</comment>
<dbReference type="GO" id="GO:0004674">
    <property type="term" value="F:protein serine/threonine kinase activity"/>
    <property type="evidence" value="ECO:0007669"/>
    <property type="project" value="UniProtKB-KW"/>
</dbReference>
<dbReference type="PANTHER" id="PTHR44329">
    <property type="entry name" value="SERINE/THREONINE-PROTEIN KINASE TNNI3K-RELATED"/>
    <property type="match status" value="1"/>
</dbReference>
<dbReference type="InterPro" id="IPR008271">
    <property type="entry name" value="Ser/Thr_kinase_AS"/>
</dbReference>
<evidence type="ECO:0000256" key="5">
    <source>
        <dbReference type="ARBA" id="ARBA00022840"/>
    </source>
</evidence>
<dbReference type="GO" id="GO:0005524">
    <property type="term" value="F:ATP binding"/>
    <property type="evidence" value="ECO:0007669"/>
    <property type="project" value="UniProtKB-UniRule"/>
</dbReference>
<proteinExistence type="inferred from homology"/>
<evidence type="ECO:0000256" key="2">
    <source>
        <dbReference type="ARBA" id="ARBA00022679"/>
    </source>
</evidence>
<evidence type="ECO:0000256" key="6">
    <source>
        <dbReference type="PROSITE-ProRule" id="PRU10141"/>
    </source>
</evidence>
<organism evidence="10 11">
    <name type="scientific">Geodia barretti</name>
    <name type="common">Barrett's horny sponge</name>
    <dbReference type="NCBI Taxonomy" id="519541"/>
    <lineage>
        <taxon>Eukaryota</taxon>
        <taxon>Metazoa</taxon>
        <taxon>Porifera</taxon>
        <taxon>Demospongiae</taxon>
        <taxon>Heteroscleromorpha</taxon>
        <taxon>Tetractinellida</taxon>
        <taxon>Astrophorina</taxon>
        <taxon>Geodiidae</taxon>
        <taxon>Geodia</taxon>
    </lineage>
</organism>
<dbReference type="AlphaFoldDB" id="A0AA35RID1"/>
<dbReference type="PANTHER" id="PTHR44329:SF288">
    <property type="entry name" value="MITOGEN-ACTIVATED PROTEIN KINASE KINASE KINASE 20"/>
    <property type="match status" value="1"/>
</dbReference>
<name>A0AA35RID1_GEOBA</name>
<keyword evidence="2" id="KW-0808">Transferase</keyword>
<evidence type="ECO:0000256" key="7">
    <source>
        <dbReference type="RuleBase" id="RU000304"/>
    </source>
</evidence>
<dbReference type="EMBL" id="CASHTH010001071">
    <property type="protein sequence ID" value="CAI8010866.1"/>
    <property type="molecule type" value="Genomic_DNA"/>
</dbReference>
<dbReference type="InterPro" id="IPR017441">
    <property type="entry name" value="Protein_kinase_ATP_BS"/>
</dbReference>
<accession>A0AA35RID1</accession>
<comment type="caution">
    <text evidence="10">The sequence shown here is derived from an EMBL/GenBank/DDBJ whole genome shotgun (WGS) entry which is preliminary data.</text>
</comment>
<dbReference type="InterPro" id="IPR001245">
    <property type="entry name" value="Ser-Thr/Tyr_kinase_cat_dom"/>
</dbReference>
<dbReference type="SUPFAM" id="SSF56112">
    <property type="entry name" value="Protein kinase-like (PK-like)"/>
    <property type="match status" value="1"/>
</dbReference>
<protein>
    <submittedName>
        <fullName evidence="10">Serine/threonine-protein kinase STY13</fullName>
    </submittedName>
</protein>
<evidence type="ECO:0000313" key="10">
    <source>
        <dbReference type="EMBL" id="CAI8010866.1"/>
    </source>
</evidence>
<dbReference type="InterPro" id="IPR011009">
    <property type="entry name" value="Kinase-like_dom_sf"/>
</dbReference>
<dbReference type="PROSITE" id="PS50011">
    <property type="entry name" value="PROTEIN_KINASE_DOM"/>
    <property type="match status" value="1"/>
</dbReference>
<evidence type="ECO:0000256" key="3">
    <source>
        <dbReference type="ARBA" id="ARBA00022741"/>
    </source>
</evidence>
<feature type="binding site" evidence="6">
    <location>
        <position position="121"/>
    </location>
    <ligand>
        <name>ATP</name>
        <dbReference type="ChEBI" id="CHEBI:30616"/>
    </ligand>
</feature>
<dbReference type="SMART" id="SM00220">
    <property type="entry name" value="S_TKc"/>
    <property type="match status" value="1"/>
</dbReference>
<evidence type="ECO:0000313" key="11">
    <source>
        <dbReference type="Proteomes" id="UP001174909"/>
    </source>
</evidence>
<evidence type="ECO:0000256" key="1">
    <source>
        <dbReference type="ARBA" id="ARBA00022527"/>
    </source>
</evidence>
<evidence type="ECO:0000259" key="9">
    <source>
        <dbReference type="PROSITE" id="PS50011"/>
    </source>
</evidence>
<dbReference type="PROSITE" id="PS00108">
    <property type="entry name" value="PROTEIN_KINASE_ST"/>
    <property type="match status" value="1"/>
</dbReference>
<sequence length="342" mass="39051">MHHHIMQLTLELQQKEEEKKLPDHEEEDSCHDEGIFEVQENDPGLHRDEVSVSTPQLYPDSPLKRPVPKPRKFAQKGVLKRTALKIEKADIDFGDLLGEGGGGTVFNGTWKSKGLPVAIKKVQLALDHCDAKILAELGEHPNIIRFFGFVHEHPDTIIVTALAKNGSLYQYLHKDLKVPTLEQSLKWARQISYGMAHIHKLGIAHRDLKSSNILFTDDMEVQICDFGLSRSIPNTTAISKMAGTWRWMAPEVALGKKINMMCDVFSFSMVVWEVMEHKVPFYNETDIVASMQIIQGKRPGFTFEWPGYLAKITNDGWSENPYRRPTFFDIITSLENKMDFRH</sequence>
<feature type="region of interest" description="Disordered" evidence="8">
    <location>
        <begin position="40"/>
        <end position="72"/>
    </location>
</feature>
<keyword evidence="1 7" id="KW-0723">Serine/threonine-protein kinase</keyword>
<dbReference type="InterPro" id="IPR051681">
    <property type="entry name" value="Ser/Thr_Kinases-Pseudokinases"/>
</dbReference>
<keyword evidence="11" id="KW-1185">Reference proteome</keyword>
<dbReference type="Pfam" id="PF07714">
    <property type="entry name" value="PK_Tyr_Ser-Thr"/>
    <property type="match status" value="1"/>
</dbReference>